<gene>
    <name evidence="1" type="ORF">BU14_1733s0001</name>
</gene>
<name>A0A1X6NKW1_PORUM</name>
<organism evidence="1 2">
    <name type="scientific">Porphyra umbilicalis</name>
    <name type="common">Purple laver</name>
    <name type="synonym">Red alga</name>
    <dbReference type="NCBI Taxonomy" id="2786"/>
    <lineage>
        <taxon>Eukaryota</taxon>
        <taxon>Rhodophyta</taxon>
        <taxon>Bangiophyceae</taxon>
        <taxon>Bangiales</taxon>
        <taxon>Bangiaceae</taxon>
        <taxon>Porphyra</taxon>
    </lineage>
</organism>
<dbReference type="Proteomes" id="UP000218209">
    <property type="component" value="Unassembled WGS sequence"/>
</dbReference>
<evidence type="ECO:0000313" key="1">
    <source>
        <dbReference type="EMBL" id="OSX69212.1"/>
    </source>
</evidence>
<protein>
    <submittedName>
        <fullName evidence="1">Uncharacterized protein</fullName>
    </submittedName>
</protein>
<accession>A0A1X6NKW1</accession>
<proteinExistence type="predicted"/>
<keyword evidence="2" id="KW-1185">Reference proteome</keyword>
<dbReference type="EMBL" id="KV919694">
    <property type="protein sequence ID" value="OSX69212.1"/>
    <property type="molecule type" value="Genomic_DNA"/>
</dbReference>
<dbReference type="AlphaFoldDB" id="A0A1X6NKW1"/>
<evidence type="ECO:0000313" key="2">
    <source>
        <dbReference type="Proteomes" id="UP000218209"/>
    </source>
</evidence>
<sequence>MGLLDAVRRELGTPSPQRDANLKLLRNGVGFVTLIVLFRKYGEAIAI</sequence>
<reference evidence="1 2" key="1">
    <citation type="submission" date="2017-03" db="EMBL/GenBank/DDBJ databases">
        <title>WGS assembly of Porphyra umbilicalis.</title>
        <authorList>
            <person name="Brawley S.H."/>
            <person name="Blouin N.A."/>
            <person name="Ficko-Blean E."/>
            <person name="Wheeler G.L."/>
            <person name="Lohr M."/>
            <person name="Goodson H.V."/>
            <person name="Jenkins J.W."/>
            <person name="Blaby-Haas C.E."/>
            <person name="Helliwell K.E."/>
            <person name="Chan C."/>
            <person name="Marriage T."/>
            <person name="Bhattacharya D."/>
            <person name="Klein A.S."/>
            <person name="Badis Y."/>
            <person name="Brodie J."/>
            <person name="Cao Y."/>
            <person name="Collen J."/>
            <person name="Dittami S.M."/>
            <person name="Gachon C.M."/>
            <person name="Green B.R."/>
            <person name="Karpowicz S."/>
            <person name="Kim J.W."/>
            <person name="Kudahl U."/>
            <person name="Lin S."/>
            <person name="Michel G."/>
            <person name="Mittag M."/>
            <person name="Olson B.J."/>
            <person name="Pangilinan J."/>
            <person name="Peng Y."/>
            <person name="Qiu H."/>
            <person name="Shu S."/>
            <person name="Singer J.T."/>
            <person name="Smith A.G."/>
            <person name="Sprecher B.N."/>
            <person name="Wagner V."/>
            <person name="Wang W."/>
            <person name="Wang Z.-Y."/>
            <person name="Yan J."/>
            <person name="Yarish C."/>
            <person name="Zoeuner-Riek S."/>
            <person name="Zhuang Y."/>
            <person name="Zou Y."/>
            <person name="Lindquist E.A."/>
            <person name="Grimwood J."/>
            <person name="Barry K."/>
            <person name="Rokhsar D.S."/>
            <person name="Schmutz J."/>
            <person name="Stiller J.W."/>
            <person name="Grossman A.R."/>
            <person name="Prochnik S.E."/>
        </authorList>
    </citation>
    <scope>NUCLEOTIDE SEQUENCE [LARGE SCALE GENOMIC DNA]</scope>
    <source>
        <strain evidence="1">4086291</strain>
    </source>
</reference>